<sequence>MLLRRAFSNVERGISRYLRGAVAQAEWVSGAAGIDQYRDAYWIGAPALESSVPALKTGVFTRHF</sequence>
<keyword evidence="2" id="KW-1185">Reference proteome</keyword>
<name>A0A2T5HPQ1_9RHOB</name>
<accession>A0A2T5HPQ1</accession>
<evidence type="ECO:0000313" key="2">
    <source>
        <dbReference type="Proteomes" id="UP000244077"/>
    </source>
</evidence>
<proteinExistence type="predicted"/>
<dbReference type="Proteomes" id="UP000244077">
    <property type="component" value="Unassembled WGS sequence"/>
</dbReference>
<dbReference type="AlphaFoldDB" id="A0A2T5HPQ1"/>
<dbReference type="EMBL" id="QAOH01000005">
    <property type="protein sequence ID" value="PTQ73527.1"/>
    <property type="molecule type" value="Genomic_DNA"/>
</dbReference>
<organism evidence="1 2">
    <name type="scientific">Celeribacter persicus</name>
    <dbReference type="NCBI Taxonomy" id="1651082"/>
    <lineage>
        <taxon>Bacteria</taxon>
        <taxon>Pseudomonadati</taxon>
        <taxon>Pseudomonadota</taxon>
        <taxon>Alphaproteobacteria</taxon>
        <taxon>Rhodobacterales</taxon>
        <taxon>Roseobacteraceae</taxon>
        <taxon>Celeribacter</taxon>
    </lineage>
</organism>
<protein>
    <submittedName>
        <fullName evidence="1">Uncharacterized protein</fullName>
    </submittedName>
</protein>
<gene>
    <name evidence="1" type="ORF">C8N42_105228</name>
</gene>
<comment type="caution">
    <text evidence="1">The sequence shown here is derived from an EMBL/GenBank/DDBJ whole genome shotgun (WGS) entry which is preliminary data.</text>
</comment>
<reference evidence="1 2" key="1">
    <citation type="submission" date="2018-04" db="EMBL/GenBank/DDBJ databases">
        <title>Genomic Encyclopedia of Archaeal and Bacterial Type Strains, Phase II (KMG-II): from individual species to whole genera.</title>
        <authorList>
            <person name="Goeker M."/>
        </authorList>
    </citation>
    <scope>NUCLEOTIDE SEQUENCE [LARGE SCALE GENOMIC DNA]</scope>
    <source>
        <strain evidence="1 2">DSM 100434</strain>
    </source>
</reference>
<evidence type="ECO:0000313" key="1">
    <source>
        <dbReference type="EMBL" id="PTQ73527.1"/>
    </source>
</evidence>